<dbReference type="Gene3D" id="3.30.1330.30">
    <property type="match status" value="1"/>
</dbReference>
<sequence length="246" mass="26080">MPEDAFTVDDGQPVSGEPRAFQRDDRRAPERTCVATREVRPVGELIRFVRAPDGTVVPDLKRELPGRGVWVTASREAVRLAVKKKAFSRGFKEPATVDPGIDEQVAELIGRSALGLLGFANKAGLVVTGFAKVEAALSKENVVALIEASDAGEDGVRKLGQVLRRLGKSEDTPAVRLFQGLELDLALGRSNVVHAALLAGPVSAAFLARCDAYARYLGMNDGPGPAKDARPTDAGSGGTPVRTDRA</sequence>
<dbReference type="Proteomes" id="UP000249577">
    <property type="component" value="Unassembled WGS sequence"/>
</dbReference>
<dbReference type="Gene3D" id="3.30.1230.10">
    <property type="entry name" value="YlxR-like"/>
    <property type="match status" value="1"/>
</dbReference>
<dbReference type="NCBIfam" id="NF006622">
    <property type="entry name" value="PRK09190.1"/>
    <property type="match status" value="1"/>
</dbReference>
<comment type="caution">
    <text evidence="3">The sequence shown here is derived from an EMBL/GenBank/DDBJ whole genome shotgun (WGS) entry which is preliminary data.</text>
</comment>
<reference evidence="3 4" key="1">
    <citation type="submission" date="2017-08" db="EMBL/GenBank/DDBJ databases">
        <title>Infants hospitalized years apart are colonized by the same room-sourced microbial strains.</title>
        <authorList>
            <person name="Brooks B."/>
            <person name="Olm M.R."/>
            <person name="Firek B.A."/>
            <person name="Baker R."/>
            <person name="Thomas B.C."/>
            <person name="Morowitz M.J."/>
            <person name="Banfield J.F."/>
        </authorList>
    </citation>
    <scope>NUCLEOTIDE SEQUENCE [LARGE SCALE GENOMIC DNA]</scope>
    <source>
        <strain evidence="3">S2_005_003_R2_43</strain>
    </source>
</reference>
<feature type="region of interest" description="Disordered" evidence="1">
    <location>
        <begin position="222"/>
        <end position="246"/>
    </location>
</feature>
<evidence type="ECO:0000313" key="3">
    <source>
        <dbReference type="EMBL" id="PZQ13114.1"/>
    </source>
</evidence>
<feature type="compositionally biased region" description="Basic and acidic residues" evidence="1">
    <location>
        <begin position="20"/>
        <end position="29"/>
    </location>
</feature>
<dbReference type="EMBL" id="QFPN01000008">
    <property type="protein sequence ID" value="PZQ13114.1"/>
    <property type="molecule type" value="Genomic_DNA"/>
</dbReference>
<dbReference type="InterPro" id="IPR037465">
    <property type="entry name" value="YlxR"/>
</dbReference>
<proteinExistence type="predicted"/>
<dbReference type="SUPFAM" id="SSF64376">
    <property type="entry name" value="YlxR-like"/>
    <property type="match status" value="1"/>
</dbReference>
<dbReference type="InterPro" id="IPR007393">
    <property type="entry name" value="YlxR_dom"/>
</dbReference>
<dbReference type="Pfam" id="PF04296">
    <property type="entry name" value="YlxR"/>
    <property type="match status" value="1"/>
</dbReference>
<protein>
    <submittedName>
        <fullName evidence="3">RNA-binding protein</fullName>
    </submittedName>
</protein>
<dbReference type="PANTHER" id="PTHR34215:SF1">
    <property type="entry name" value="YLXR DOMAIN-CONTAINING PROTEIN"/>
    <property type="match status" value="1"/>
</dbReference>
<dbReference type="PANTHER" id="PTHR34215">
    <property type="entry name" value="BLL0784 PROTEIN"/>
    <property type="match status" value="1"/>
</dbReference>
<accession>A0A2W5KBU1</accession>
<dbReference type="InterPro" id="IPR035931">
    <property type="entry name" value="YlxR-like_sf"/>
</dbReference>
<evidence type="ECO:0000259" key="2">
    <source>
        <dbReference type="Pfam" id="PF04296"/>
    </source>
</evidence>
<dbReference type="AlphaFoldDB" id="A0A2W5KBU1"/>
<gene>
    <name evidence="3" type="ORF">DI565_15765</name>
</gene>
<dbReference type="SUPFAM" id="SSF55315">
    <property type="entry name" value="L30e-like"/>
    <property type="match status" value="1"/>
</dbReference>
<name>A0A2W5KBU1_ANCNO</name>
<dbReference type="InterPro" id="IPR029064">
    <property type="entry name" value="Ribosomal_eL30-like_sf"/>
</dbReference>
<dbReference type="CDD" id="cd00279">
    <property type="entry name" value="YlxR"/>
    <property type="match status" value="1"/>
</dbReference>
<feature type="region of interest" description="Disordered" evidence="1">
    <location>
        <begin position="1"/>
        <end position="29"/>
    </location>
</feature>
<organism evidence="3 4">
    <name type="scientific">Ancylobacter novellus</name>
    <name type="common">Thiobacillus novellus</name>
    <dbReference type="NCBI Taxonomy" id="921"/>
    <lineage>
        <taxon>Bacteria</taxon>
        <taxon>Pseudomonadati</taxon>
        <taxon>Pseudomonadota</taxon>
        <taxon>Alphaproteobacteria</taxon>
        <taxon>Hyphomicrobiales</taxon>
        <taxon>Xanthobacteraceae</taxon>
        <taxon>Ancylobacter</taxon>
    </lineage>
</organism>
<evidence type="ECO:0000256" key="1">
    <source>
        <dbReference type="SAM" id="MobiDB-lite"/>
    </source>
</evidence>
<feature type="domain" description="YlxR" evidence="2">
    <location>
        <begin position="31"/>
        <end position="105"/>
    </location>
</feature>
<evidence type="ECO:0000313" key="4">
    <source>
        <dbReference type="Proteomes" id="UP000249577"/>
    </source>
</evidence>